<dbReference type="RefSeq" id="WP_037301418.1">
    <property type="nucleotide sequence ID" value="NZ_ATAX01000036.1"/>
</dbReference>
<dbReference type="PANTHER" id="PTHR43691">
    <property type="entry name" value="URIDINE PHOSPHORYLASE"/>
    <property type="match status" value="1"/>
</dbReference>
<dbReference type="GO" id="GO:0005829">
    <property type="term" value="C:cytosol"/>
    <property type="evidence" value="ECO:0007669"/>
    <property type="project" value="TreeGrafter"/>
</dbReference>
<dbReference type="Pfam" id="PF01048">
    <property type="entry name" value="PNP_UDP_1"/>
    <property type="match status" value="1"/>
</dbReference>
<comment type="caution">
    <text evidence="5">The sequence shown here is derived from an EMBL/GenBank/DDBJ whole genome shotgun (WGS) entry which is preliminary data.</text>
</comment>
<dbReference type="EC" id="2.4.2.3" evidence="1"/>
<dbReference type="InterPro" id="IPR035994">
    <property type="entry name" value="Nucleoside_phosphorylase_sf"/>
</dbReference>
<keyword evidence="6" id="KW-1185">Reference proteome</keyword>
<evidence type="ECO:0000256" key="1">
    <source>
        <dbReference type="ARBA" id="ARBA00011888"/>
    </source>
</evidence>
<dbReference type="InterPro" id="IPR000845">
    <property type="entry name" value="Nucleoside_phosphorylase_d"/>
</dbReference>
<dbReference type="Proteomes" id="UP000019365">
    <property type="component" value="Unassembled WGS sequence"/>
</dbReference>
<evidence type="ECO:0000256" key="3">
    <source>
        <dbReference type="ARBA" id="ARBA00048447"/>
    </source>
</evidence>
<gene>
    <name evidence="5" type="ORF">RF007C_13455</name>
</gene>
<name>W7UVJ3_RUMFL</name>
<proteinExistence type="predicted"/>
<dbReference type="SUPFAM" id="SSF53167">
    <property type="entry name" value="Purine and uridine phosphorylases"/>
    <property type="match status" value="1"/>
</dbReference>
<feature type="domain" description="Nucleoside phosphorylase" evidence="4">
    <location>
        <begin position="42"/>
        <end position="231"/>
    </location>
</feature>
<sequence>MTRNEIPILEYDSTERSLFSHKIKVSLPQKAVYGFLGSCIDEYAAACGAETAEVIHTITRDYPIYIIKYNGEEICLLQAPMGAPAAIQNMELLLHNGVKHIVTAGSCGVLRDMPENRFLVPVRALRDEGSSYHYLPPSRYVELDMPMTAQICRCLGAAGMSYEKCTTWTTDGLFRETPGKVASRREEGCDTVEMECAALAACAKFRGIDFGMLLFTADSLADADNYDRREFGQASLVPALKLCLDIITYK</sequence>
<dbReference type="CDD" id="cd09007">
    <property type="entry name" value="NP-I_spr0068"/>
    <property type="match status" value="1"/>
</dbReference>
<evidence type="ECO:0000256" key="2">
    <source>
        <dbReference type="ARBA" id="ARBA00021980"/>
    </source>
</evidence>
<dbReference type="GO" id="GO:0004731">
    <property type="term" value="F:purine-nucleoside phosphorylase activity"/>
    <property type="evidence" value="ECO:0007669"/>
    <property type="project" value="TreeGrafter"/>
</dbReference>
<accession>W7UVJ3</accession>
<dbReference type="Gene3D" id="3.40.50.1580">
    <property type="entry name" value="Nucleoside phosphorylase domain"/>
    <property type="match status" value="1"/>
</dbReference>
<evidence type="ECO:0000313" key="5">
    <source>
        <dbReference type="EMBL" id="EWM52352.1"/>
    </source>
</evidence>
<dbReference type="PANTHER" id="PTHR43691:SF11">
    <property type="entry name" value="FI09636P-RELATED"/>
    <property type="match status" value="1"/>
</dbReference>
<dbReference type="EMBL" id="ATAX01000036">
    <property type="protein sequence ID" value="EWM52352.1"/>
    <property type="molecule type" value="Genomic_DNA"/>
</dbReference>
<protein>
    <recommendedName>
        <fullName evidence="2">Uridine phosphorylase</fullName>
        <ecNumber evidence="1">2.4.2.3</ecNumber>
    </recommendedName>
</protein>
<evidence type="ECO:0000313" key="6">
    <source>
        <dbReference type="Proteomes" id="UP000019365"/>
    </source>
</evidence>
<dbReference type="OrthoDB" id="7945729at2"/>
<dbReference type="GO" id="GO:0006152">
    <property type="term" value="P:purine nucleoside catabolic process"/>
    <property type="evidence" value="ECO:0007669"/>
    <property type="project" value="TreeGrafter"/>
</dbReference>
<dbReference type="AlphaFoldDB" id="W7UVJ3"/>
<organism evidence="5 6">
    <name type="scientific">Ruminococcus flavefaciens 007c</name>
    <dbReference type="NCBI Taxonomy" id="1341157"/>
    <lineage>
        <taxon>Bacteria</taxon>
        <taxon>Bacillati</taxon>
        <taxon>Bacillota</taxon>
        <taxon>Clostridia</taxon>
        <taxon>Eubacteriales</taxon>
        <taxon>Oscillospiraceae</taxon>
        <taxon>Ruminococcus</taxon>
    </lineage>
</organism>
<dbReference type="PATRIC" id="fig|1341157.4.peg.3128"/>
<evidence type="ECO:0000259" key="4">
    <source>
        <dbReference type="Pfam" id="PF01048"/>
    </source>
</evidence>
<dbReference type="GO" id="GO:0004850">
    <property type="term" value="F:uridine phosphorylase activity"/>
    <property type="evidence" value="ECO:0007669"/>
    <property type="project" value="UniProtKB-EC"/>
</dbReference>
<comment type="catalytic activity">
    <reaction evidence="3">
        <text>uridine + phosphate = alpha-D-ribose 1-phosphate + uracil</text>
        <dbReference type="Rhea" id="RHEA:24388"/>
        <dbReference type="ChEBI" id="CHEBI:16704"/>
        <dbReference type="ChEBI" id="CHEBI:17568"/>
        <dbReference type="ChEBI" id="CHEBI:43474"/>
        <dbReference type="ChEBI" id="CHEBI:57720"/>
        <dbReference type="EC" id="2.4.2.3"/>
    </reaction>
</comment>
<dbReference type="eggNOG" id="COG2820">
    <property type="taxonomic scope" value="Bacteria"/>
</dbReference>
<reference evidence="5 6" key="1">
    <citation type="journal article" date="2014" name="PLoS ONE">
        <title>Rumen cellulosomics: divergent fiber-degrading strategies revealed by comparative genome-wide analysis of six ruminococcal strains.</title>
        <authorList>
            <person name="Dassa B."/>
            <person name="Borovok I."/>
            <person name="Ruimy-Israeli V."/>
            <person name="Lamed R."/>
            <person name="Flint H.J."/>
            <person name="Duncan S.H."/>
            <person name="Henrissat B."/>
            <person name="Coutinho P."/>
            <person name="Morrison M."/>
            <person name="Mosoni P."/>
            <person name="Yeoman C.J."/>
            <person name="White B.A."/>
            <person name="Bayer E.A."/>
        </authorList>
    </citation>
    <scope>NUCLEOTIDE SEQUENCE [LARGE SCALE GENOMIC DNA]</scope>
    <source>
        <strain evidence="5 6">007c</strain>
    </source>
</reference>